<protein>
    <recommendedName>
        <fullName evidence="7">Dolichol-phosphate mannosyltransferase subunit 3</fullName>
    </recommendedName>
</protein>
<dbReference type="InterPro" id="IPR013174">
    <property type="entry name" value="DPM3"/>
</dbReference>
<evidence type="ECO:0000256" key="4">
    <source>
        <dbReference type="ARBA" id="ARBA00022824"/>
    </source>
</evidence>
<name>A0AAD3SSD5_NEPGR</name>
<evidence type="ECO:0000256" key="6">
    <source>
        <dbReference type="ARBA" id="ARBA00023136"/>
    </source>
</evidence>
<evidence type="ECO:0000256" key="2">
    <source>
        <dbReference type="ARBA" id="ARBA00010430"/>
    </source>
</evidence>
<keyword evidence="5 7" id="KW-1133">Transmembrane helix</keyword>
<dbReference type="Pfam" id="PF08285">
    <property type="entry name" value="DPM3"/>
    <property type="match status" value="1"/>
</dbReference>
<dbReference type="GO" id="GO:0033185">
    <property type="term" value="C:dolichol-phosphate-mannose synthase complex"/>
    <property type="evidence" value="ECO:0007669"/>
    <property type="project" value="TreeGrafter"/>
</dbReference>
<feature type="transmembrane region" description="Helical" evidence="7">
    <location>
        <begin position="42"/>
        <end position="65"/>
    </location>
</feature>
<evidence type="ECO:0000256" key="7">
    <source>
        <dbReference type="RuleBase" id="RU365085"/>
    </source>
</evidence>
<dbReference type="GO" id="GO:0005789">
    <property type="term" value="C:endoplasmic reticulum membrane"/>
    <property type="evidence" value="ECO:0007669"/>
    <property type="project" value="UniProtKB-SubCell"/>
</dbReference>
<evidence type="ECO:0000313" key="9">
    <source>
        <dbReference type="Proteomes" id="UP001279734"/>
    </source>
</evidence>
<accession>A0AAD3SSD5</accession>
<evidence type="ECO:0000256" key="1">
    <source>
        <dbReference type="ARBA" id="ARBA00004477"/>
    </source>
</evidence>
<comment type="function">
    <text evidence="7">Stabilizer subunit of the dolichol-phosphate mannose (DPM) synthase complex; tethers catalytic subunit to the ER.</text>
</comment>
<evidence type="ECO:0000256" key="3">
    <source>
        <dbReference type="ARBA" id="ARBA00022692"/>
    </source>
</evidence>
<dbReference type="AlphaFoldDB" id="A0AAD3SSD5"/>
<evidence type="ECO:0000256" key="5">
    <source>
        <dbReference type="ARBA" id="ARBA00022989"/>
    </source>
</evidence>
<comment type="similarity">
    <text evidence="2 7">Belongs to the DPM3 family.</text>
</comment>
<dbReference type="PANTHER" id="PTHR16433:SF0">
    <property type="entry name" value="DOLICHOL-PHOSPHATE MANNOSYLTRANSFERASE SUBUNIT 3"/>
    <property type="match status" value="1"/>
</dbReference>
<comment type="subunit">
    <text evidence="7">Component of the dolichol-phosphate mannose (DPM) synthase complex.</text>
</comment>
<dbReference type="PANTHER" id="PTHR16433">
    <property type="entry name" value="DOLICHOL-PHOSPHATE MANNOSYLTRANSFERASE SUBUNIT 3"/>
    <property type="match status" value="1"/>
</dbReference>
<feature type="transmembrane region" description="Helical" evidence="7">
    <location>
        <begin position="71"/>
        <end position="93"/>
    </location>
</feature>
<keyword evidence="4 7" id="KW-0256">Endoplasmic reticulum</keyword>
<organism evidence="8 9">
    <name type="scientific">Nepenthes gracilis</name>
    <name type="common">Slender pitcher plant</name>
    <dbReference type="NCBI Taxonomy" id="150966"/>
    <lineage>
        <taxon>Eukaryota</taxon>
        <taxon>Viridiplantae</taxon>
        <taxon>Streptophyta</taxon>
        <taxon>Embryophyta</taxon>
        <taxon>Tracheophyta</taxon>
        <taxon>Spermatophyta</taxon>
        <taxon>Magnoliopsida</taxon>
        <taxon>eudicotyledons</taxon>
        <taxon>Gunneridae</taxon>
        <taxon>Pentapetalae</taxon>
        <taxon>Caryophyllales</taxon>
        <taxon>Nepenthaceae</taxon>
        <taxon>Nepenthes</taxon>
    </lineage>
</organism>
<keyword evidence="3 7" id="KW-0812">Transmembrane</keyword>
<sequence length="151" mass="17419">MWARNRFGDGTYSYTRHRSSGKLSLIIWIWEDKSCRNPMKHILKIFTLLSAISAFWIGLLQASIFPRSYTFLLPIYLIVLLGCYGLLMVGIGLMQFPTCPQEATLLQQDIAEAKDFLKGKGVDRRRYLLLHAPPFLRETLFNNLISLSFND</sequence>
<reference evidence="8" key="1">
    <citation type="submission" date="2023-05" db="EMBL/GenBank/DDBJ databases">
        <title>Nepenthes gracilis genome sequencing.</title>
        <authorList>
            <person name="Fukushima K."/>
        </authorList>
    </citation>
    <scope>NUCLEOTIDE SEQUENCE</scope>
    <source>
        <strain evidence="8">SING2019-196</strain>
    </source>
</reference>
<comment type="caution">
    <text evidence="8">The sequence shown here is derived from an EMBL/GenBank/DDBJ whole genome shotgun (WGS) entry which is preliminary data.</text>
</comment>
<proteinExistence type="inferred from homology"/>
<dbReference type="GO" id="GO:0006506">
    <property type="term" value="P:GPI anchor biosynthetic process"/>
    <property type="evidence" value="ECO:0007669"/>
    <property type="project" value="TreeGrafter"/>
</dbReference>
<comment type="subcellular location">
    <subcellularLocation>
        <location evidence="1 7">Endoplasmic reticulum membrane</location>
        <topology evidence="1 7">Multi-pass membrane protein</topology>
    </subcellularLocation>
</comment>
<comment type="pathway">
    <text evidence="7">Protein modification; protein glycosylation.</text>
</comment>
<keyword evidence="9" id="KW-1185">Reference proteome</keyword>
<dbReference type="Proteomes" id="UP001279734">
    <property type="component" value="Unassembled WGS sequence"/>
</dbReference>
<dbReference type="EMBL" id="BSYO01000016">
    <property type="protein sequence ID" value="GMH15984.1"/>
    <property type="molecule type" value="Genomic_DNA"/>
</dbReference>
<keyword evidence="6 7" id="KW-0472">Membrane</keyword>
<evidence type="ECO:0000313" key="8">
    <source>
        <dbReference type="EMBL" id="GMH15984.1"/>
    </source>
</evidence>
<gene>
    <name evidence="8" type="ORF">Nepgr_017825</name>
</gene>